<dbReference type="RefSeq" id="XP_040767444.1">
    <property type="nucleotide sequence ID" value="XM_040902772.1"/>
</dbReference>
<organism evidence="2 3">
    <name type="scientific">Laetiporus sulphureus 93-53</name>
    <dbReference type="NCBI Taxonomy" id="1314785"/>
    <lineage>
        <taxon>Eukaryota</taxon>
        <taxon>Fungi</taxon>
        <taxon>Dikarya</taxon>
        <taxon>Basidiomycota</taxon>
        <taxon>Agaricomycotina</taxon>
        <taxon>Agaricomycetes</taxon>
        <taxon>Polyporales</taxon>
        <taxon>Laetiporus</taxon>
    </lineage>
</organism>
<dbReference type="GeneID" id="63819803"/>
<dbReference type="InParanoid" id="A0A165G1I5"/>
<evidence type="ECO:0000256" key="1">
    <source>
        <dbReference type="SAM" id="MobiDB-lite"/>
    </source>
</evidence>
<reference evidence="2 3" key="1">
    <citation type="journal article" date="2016" name="Mol. Biol. Evol.">
        <title>Comparative Genomics of Early-Diverging Mushroom-Forming Fungi Provides Insights into the Origins of Lignocellulose Decay Capabilities.</title>
        <authorList>
            <person name="Nagy L.G."/>
            <person name="Riley R."/>
            <person name="Tritt A."/>
            <person name="Adam C."/>
            <person name="Daum C."/>
            <person name="Floudas D."/>
            <person name="Sun H."/>
            <person name="Yadav J.S."/>
            <person name="Pangilinan J."/>
            <person name="Larsson K.H."/>
            <person name="Matsuura K."/>
            <person name="Barry K."/>
            <person name="Labutti K."/>
            <person name="Kuo R."/>
            <person name="Ohm R.A."/>
            <person name="Bhattacharya S.S."/>
            <person name="Shirouzu T."/>
            <person name="Yoshinaga Y."/>
            <person name="Martin F.M."/>
            <person name="Grigoriev I.V."/>
            <person name="Hibbett D.S."/>
        </authorList>
    </citation>
    <scope>NUCLEOTIDE SEQUENCE [LARGE SCALE GENOMIC DNA]</scope>
    <source>
        <strain evidence="2 3">93-53</strain>
    </source>
</reference>
<evidence type="ECO:0000313" key="3">
    <source>
        <dbReference type="Proteomes" id="UP000076871"/>
    </source>
</evidence>
<sequence>MPPELINPRQDLTVDPNHGQSRTGSRLGESTRSHGLWTETNVTTDDEQPGMDDELSSAWYDCQHSVSQTDRKNQPYLKDAAPLLRPTIFSGSRRAARLSGDTNWRNIRFRSVGSEAVKRTSSKTHLKDAAPMRRPTIFCGSRRAASISQRHEFAEYPVQAIAIAPKVPFRNVRLVFDSHR</sequence>
<dbReference type="EMBL" id="KV427611">
    <property type="protein sequence ID" value="KZT09704.1"/>
    <property type="molecule type" value="Genomic_DNA"/>
</dbReference>
<evidence type="ECO:0000313" key="2">
    <source>
        <dbReference type="EMBL" id="KZT09704.1"/>
    </source>
</evidence>
<proteinExistence type="predicted"/>
<keyword evidence="3" id="KW-1185">Reference proteome</keyword>
<feature type="region of interest" description="Disordered" evidence="1">
    <location>
        <begin position="1"/>
        <end position="50"/>
    </location>
</feature>
<feature type="compositionally biased region" description="Polar residues" evidence="1">
    <location>
        <begin position="18"/>
        <end position="30"/>
    </location>
</feature>
<gene>
    <name evidence="2" type="ORF">LAESUDRAFT_517158</name>
</gene>
<dbReference type="AlphaFoldDB" id="A0A165G1I5"/>
<accession>A0A165G1I5</accession>
<protein>
    <submittedName>
        <fullName evidence="2">Uncharacterized protein</fullName>
    </submittedName>
</protein>
<dbReference type="Proteomes" id="UP000076871">
    <property type="component" value="Unassembled WGS sequence"/>
</dbReference>
<name>A0A165G1I5_9APHY</name>